<dbReference type="EMBL" id="CAJNOG010003659">
    <property type="protein sequence ID" value="CAF1534180.1"/>
    <property type="molecule type" value="Genomic_DNA"/>
</dbReference>
<dbReference type="InterPro" id="IPR041588">
    <property type="entry name" value="Integrase_H2C2"/>
</dbReference>
<comment type="caution">
    <text evidence="2">The sequence shown here is derived from an EMBL/GenBank/DDBJ whole genome shotgun (WGS) entry which is preliminary data.</text>
</comment>
<dbReference type="Gene3D" id="1.10.340.70">
    <property type="match status" value="1"/>
</dbReference>
<reference evidence="2" key="1">
    <citation type="submission" date="2021-02" db="EMBL/GenBank/DDBJ databases">
        <authorList>
            <person name="Nowell W R."/>
        </authorList>
    </citation>
    <scope>NUCLEOTIDE SEQUENCE</scope>
</reference>
<sequence>TLWEFEGIPGNQLESNGAYWNPLEPIRIHWSPLESIGIYWNLLKSTGAHWNPLELTGILKNHQNPKRPDSALSPLNFLLGGTYMSHRDSKGYVPHGELRRTILRIYHDTAANGAHFGRDKTLYKIKQRYF</sequence>
<evidence type="ECO:0000313" key="3">
    <source>
        <dbReference type="Proteomes" id="UP000663845"/>
    </source>
</evidence>
<accession>A0A815VSK4</accession>
<dbReference type="Pfam" id="PF17921">
    <property type="entry name" value="Integrase_H2C2"/>
    <property type="match status" value="1"/>
</dbReference>
<feature type="non-terminal residue" evidence="2">
    <location>
        <position position="1"/>
    </location>
</feature>
<organism evidence="2 3">
    <name type="scientific">Adineta steineri</name>
    <dbReference type="NCBI Taxonomy" id="433720"/>
    <lineage>
        <taxon>Eukaryota</taxon>
        <taxon>Metazoa</taxon>
        <taxon>Spiralia</taxon>
        <taxon>Gnathifera</taxon>
        <taxon>Rotifera</taxon>
        <taxon>Eurotatoria</taxon>
        <taxon>Bdelloidea</taxon>
        <taxon>Adinetida</taxon>
        <taxon>Adinetidae</taxon>
        <taxon>Adineta</taxon>
    </lineage>
</organism>
<evidence type="ECO:0000313" key="2">
    <source>
        <dbReference type="EMBL" id="CAF1534180.1"/>
    </source>
</evidence>
<protein>
    <recommendedName>
        <fullName evidence="1">Integrase zinc-binding domain-containing protein</fullName>
    </recommendedName>
</protein>
<feature type="domain" description="Integrase zinc-binding" evidence="1">
    <location>
        <begin position="97"/>
        <end position="130"/>
    </location>
</feature>
<evidence type="ECO:0000259" key="1">
    <source>
        <dbReference type="Pfam" id="PF17921"/>
    </source>
</evidence>
<gene>
    <name evidence="2" type="ORF">JYZ213_LOCUS45321</name>
</gene>
<dbReference type="Proteomes" id="UP000663845">
    <property type="component" value="Unassembled WGS sequence"/>
</dbReference>
<dbReference type="AlphaFoldDB" id="A0A815VSK4"/>
<name>A0A815VSK4_9BILA</name>
<proteinExistence type="predicted"/>